<comment type="caution">
    <text evidence="1">The sequence shown here is derived from an EMBL/GenBank/DDBJ whole genome shotgun (WGS) entry which is preliminary data.</text>
</comment>
<proteinExistence type="predicted"/>
<protein>
    <submittedName>
        <fullName evidence="1">Uncharacterized protein</fullName>
    </submittedName>
</protein>
<sequence length="102" mass="11593">MRISSILFCLAGGIITSLALPSGNLEDAIDHERTVKLLKQYFTHSQLRNHPDLWHRLGKEQRDFVTKRLDDTGKALSEVHDRNAAVAEQAYDEVTKKHIQKG</sequence>
<gene>
    <name evidence="1" type="ORF">F5148DRAFT_1373008</name>
</gene>
<organism evidence="1 2">
    <name type="scientific">Russula earlei</name>
    <dbReference type="NCBI Taxonomy" id="71964"/>
    <lineage>
        <taxon>Eukaryota</taxon>
        <taxon>Fungi</taxon>
        <taxon>Dikarya</taxon>
        <taxon>Basidiomycota</taxon>
        <taxon>Agaricomycotina</taxon>
        <taxon>Agaricomycetes</taxon>
        <taxon>Russulales</taxon>
        <taxon>Russulaceae</taxon>
        <taxon>Russula</taxon>
    </lineage>
</organism>
<dbReference type="Proteomes" id="UP001207468">
    <property type="component" value="Unassembled WGS sequence"/>
</dbReference>
<evidence type="ECO:0000313" key="1">
    <source>
        <dbReference type="EMBL" id="KAI9512476.1"/>
    </source>
</evidence>
<keyword evidence="2" id="KW-1185">Reference proteome</keyword>
<reference evidence="1" key="1">
    <citation type="submission" date="2021-03" db="EMBL/GenBank/DDBJ databases">
        <title>Evolutionary priming and transition to the ectomycorrhizal habit in an iconic lineage of mushroom-forming fungi: is preadaptation a requirement?</title>
        <authorList>
            <consortium name="DOE Joint Genome Institute"/>
            <person name="Looney B.P."/>
            <person name="Miyauchi S."/>
            <person name="Morin E."/>
            <person name="Drula E."/>
            <person name="Courty P.E."/>
            <person name="Chicoki N."/>
            <person name="Fauchery L."/>
            <person name="Kohler A."/>
            <person name="Kuo A."/>
            <person name="LaButti K."/>
            <person name="Pangilinan J."/>
            <person name="Lipzen A."/>
            <person name="Riley R."/>
            <person name="Andreopoulos W."/>
            <person name="He G."/>
            <person name="Johnson J."/>
            <person name="Barry K.W."/>
            <person name="Grigoriev I.V."/>
            <person name="Nagy L."/>
            <person name="Hibbett D."/>
            <person name="Henrissat B."/>
            <person name="Matheny P.B."/>
            <person name="Labbe J."/>
            <person name="Martin A.F."/>
        </authorList>
    </citation>
    <scope>NUCLEOTIDE SEQUENCE</scope>
    <source>
        <strain evidence="1">BPL698</strain>
    </source>
</reference>
<dbReference type="EMBL" id="JAGFNK010000008">
    <property type="protein sequence ID" value="KAI9512476.1"/>
    <property type="molecule type" value="Genomic_DNA"/>
</dbReference>
<evidence type="ECO:0000313" key="2">
    <source>
        <dbReference type="Proteomes" id="UP001207468"/>
    </source>
</evidence>
<accession>A0ACC0UMN4</accession>
<name>A0ACC0UMN4_9AGAM</name>